<comment type="caution">
    <text evidence="2">The sequence shown here is derived from an EMBL/GenBank/DDBJ whole genome shotgun (WGS) entry which is preliminary data.</text>
</comment>
<dbReference type="Proteomes" id="UP001396334">
    <property type="component" value="Unassembled WGS sequence"/>
</dbReference>
<proteinExistence type="predicted"/>
<evidence type="ECO:0000313" key="3">
    <source>
        <dbReference type="Proteomes" id="UP001396334"/>
    </source>
</evidence>
<evidence type="ECO:0000256" key="1">
    <source>
        <dbReference type="SAM" id="MobiDB-lite"/>
    </source>
</evidence>
<dbReference type="Pfam" id="PF12579">
    <property type="entry name" value="DUF3755"/>
    <property type="match status" value="1"/>
</dbReference>
<organism evidence="2 3">
    <name type="scientific">Hibiscus sabdariffa</name>
    <name type="common">roselle</name>
    <dbReference type="NCBI Taxonomy" id="183260"/>
    <lineage>
        <taxon>Eukaryota</taxon>
        <taxon>Viridiplantae</taxon>
        <taxon>Streptophyta</taxon>
        <taxon>Embryophyta</taxon>
        <taxon>Tracheophyta</taxon>
        <taxon>Spermatophyta</taxon>
        <taxon>Magnoliopsida</taxon>
        <taxon>eudicotyledons</taxon>
        <taxon>Gunneridae</taxon>
        <taxon>Pentapetalae</taxon>
        <taxon>rosids</taxon>
        <taxon>malvids</taxon>
        <taxon>Malvales</taxon>
        <taxon>Malvaceae</taxon>
        <taxon>Malvoideae</taxon>
        <taxon>Hibiscus</taxon>
    </lineage>
</organism>
<keyword evidence="3" id="KW-1185">Reference proteome</keyword>
<feature type="region of interest" description="Disordered" evidence="1">
    <location>
        <begin position="187"/>
        <end position="238"/>
    </location>
</feature>
<feature type="compositionally biased region" description="Basic and acidic residues" evidence="1">
    <location>
        <begin position="187"/>
        <end position="210"/>
    </location>
</feature>
<accession>A0ABR2P7Z4</accession>
<dbReference type="EMBL" id="JBBPBN010000078">
    <property type="protein sequence ID" value="KAK8984376.1"/>
    <property type="molecule type" value="Genomic_DNA"/>
</dbReference>
<reference evidence="2 3" key="1">
    <citation type="journal article" date="2024" name="G3 (Bethesda)">
        <title>Genome assembly of Hibiscus sabdariffa L. provides insights into metabolisms of medicinal natural products.</title>
        <authorList>
            <person name="Kim T."/>
        </authorList>
    </citation>
    <scope>NUCLEOTIDE SEQUENCE [LARGE SCALE GENOMIC DNA]</scope>
    <source>
        <strain evidence="2">TK-2024</strain>
        <tissue evidence="2">Old leaves</tissue>
    </source>
</reference>
<dbReference type="PANTHER" id="PTHR14000:SF45">
    <property type="entry name" value="FINGER CCCH DOMAIN PROTEIN, PUTATIVE (DUF3755)-RELATED"/>
    <property type="match status" value="1"/>
</dbReference>
<gene>
    <name evidence="2" type="ORF">V6N11_029691</name>
</gene>
<name>A0ABR2P7Z4_9ROSI</name>
<protein>
    <submittedName>
        <fullName evidence="2">Uncharacterized protein</fullName>
    </submittedName>
</protein>
<dbReference type="PANTHER" id="PTHR14000">
    <property type="entry name" value="FINGER CCCH DOMAIN PROTEIN, PUTATIVE (DUF3755)-RELATED"/>
    <property type="match status" value="1"/>
</dbReference>
<evidence type="ECO:0000313" key="2">
    <source>
        <dbReference type="EMBL" id="KAK8984376.1"/>
    </source>
</evidence>
<dbReference type="InterPro" id="IPR022228">
    <property type="entry name" value="DUF3755"/>
</dbReference>
<sequence>MANPPGHYRLQANHQSSSFNRTHFNNRNPAPGVLGLGLKHNPGVSVQWTLAEQAILEDRLKHIGCKQGVLNAVQKSYACYCSFCGTKILKAMTGRNYFSPATVSFGHYKMLISGVENCNGFLVHIHVVCSIPYLESPIVFSNLRCVGISCRFALDKSVTCYAKIAMELNDKTARDVALRCRWMDKKETSKRRKEESSHAKKSKDKKDRVVDPSAKPTHFAGQSSASPNPTSMIPMEDNDGIPFGAIGGVAEELLEQNAQALNQISENLASFKVQENIGLLCQTRDNLLKLMNELDDMPNIMEKMPPLPVKLNLDLANIILPPPPPPK</sequence>
<feature type="compositionally biased region" description="Polar residues" evidence="1">
    <location>
        <begin position="220"/>
        <end position="231"/>
    </location>
</feature>